<reference evidence="2 3" key="1">
    <citation type="submission" date="2024-01" db="EMBL/GenBank/DDBJ databases">
        <title>The genome of the rayed Mediterranean limpet Patella caerulea (Linnaeus, 1758).</title>
        <authorList>
            <person name="Anh-Thu Weber A."/>
            <person name="Halstead-Nussloch G."/>
        </authorList>
    </citation>
    <scope>NUCLEOTIDE SEQUENCE [LARGE SCALE GENOMIC DNA]</scope>
    <source>
        <strain evidence="2">AATW-2023a</strain>
        <tissue evidence="2">Whole specimen</tissue>
    </source>
</reference>
<accession>A0AAN8JHR9</accession>
<evidence type="ECO:0000313" key="3">
    <source>
        <dbReference type="Proteomes" id="UP001347796"/>
    </source>
</evidence>
<evidence type="ECO:0000313" key="2">
    <source>
        <dbReference type="EMBL" id="KAK6175938.1"/>
    </source>
</evidence>
<sequence length="140" mass="15596">MASDKRERQPNWAPREEILFVTAYIERADIIDGEFSGCGVGSSRGISHATKEEAWDALREIVNSNSANLRTIEQFKKKIAQIKCLALRKNRKNHTETGGGKGFIITDAEQLYLDFLKNRNSTTLSGINTGTDIGFSTESE</sequence>
<dbReference type="InterPro" id="IPR028002">
    <property type="entry name" value="Myb_DNA-bind_5"/>
</dbReference>
<dbReference type="EMBL" id="JAZGQO010000010">
    <property type="protein sequence ID" value="KAK6175938.1"/>
    <property type="molecule type" value="Genomic_DNA"/>
</dbReference>
<feature type="domain" description="Myb/SANT-like DNA-binding" evidence="1">
    <location>
        <begin position="8"/>
        <end position="88"/>
    </location>
</feature>
<dbReference type="AlphaFoldDB" id="A0AAN8JHR9"/>
<name>A0AAN8JHR9_PATCE</name>
<gene>
    <name evidence="2" type="ORF">SNE40_014312</name>
</gene>
<protein>
    <recommendedName>
        <fullName evidence="1">Myb/SANT-like DNA-binding domain-containing protein</fullName>
    </recommendedName>
</protein>
<comment type="caution">
    <text evidence="2">The sequence shown here is derived from an EMBL/GenBank/DDBJ whole genome shotgun (WGS) entry which is preliminary data.</text>
</comment>
<keyword evidence="3" id="KW-1185">Reference proteome</keyword>
<dbReference type="Proteomes" id="UP001347796">
    <property type="component" value="Unassembled WGS sequence"/>
</dbReference>
<proteinExistence type="predicted"/>
<organism evidence="2 3">
    <name type="scientific">Patella caerulea</name>
    <name type="common">Rayed Mediterranean limpet</name>
    <dbReference type="NCBI Taxonomy" id="87958"/>
    <lineage>
        <taxon>Eukaryota</taxon>
        <taxon>Metazoa</taxon>
        <taxon>Spiralia</taxon>
        <taxon>Lophotrochozoa</taxon>
        <taxon>Mollusca</taxon>
        <taxon>Gastropoda</taxon>
        <taxon>Patellogastropoda</taxon>
        <taxon>Patelloidea</taxon>
        <taxon>Patellidae</taxon>
        <taxon>Patella</taxon>
    </lineage>
</organism>
<dbReference type="Pfam" id="PF13873">
    <property type="entry name" value="Myb_DNA-bind_5"/>
    <property type="match status" value="1"/>
</dbReference>
<evidence type="ECO:0000259" key="1">
    <source>
        <dbReference type="Pfam" id="PF13873"/>
    </source>
</evidence>